<dbReference type="InterPro" id="IPR036390">
    <property type="entry name" value="WH_DNA-bd_sf"/>
</dbReference>
<dbReference type="PROSITE" id="PS50949">
    <property type="entry name" value="HTH_GNTR"/>
    <property type="match status" value="1"/>
</dbReference>
<dbReference type="Gene3D" id="3.40.50.2300">
    <property type="match status" value="2"/>
</dbReference>
<evidence type="ECO:0000256" key="2">
    <source>
        <dbReference type="ARBA" id="ARBA00023125"/>
    </source>
</evidence>
<dbReference type="GO" id="GO:0000976">
    <property type="term" value="F:transcription cis-regulatory region binding"/>
    <property type="evidence" value="ECO:0007669"/>
    <property type="project" value="TreeGrafter"/>
</dbReference>
<keyword evidence="3" id="KW-0804">Transcription</keyword>
<evidence type="ECO:0000256" key="1">
    <source>
        <dbReference type="ARBA" id="ARBA00023015"/>
    </source>
</evidence>
<keyword evidence="6" id="KW-1185">Reference proteome</keyword>
<dbReference type="Proteomes" id="UP000248132">
    <property type="component" value="Unassembled WGS sequence"/>
</dbReference>
<reference evidence="5 6" key="1">
    <citation type="submission" date="2018-06" db="EMBL/GenBank/DDBJ databases">
        <title>Genomic Encyclopedia of Type Strains, Phase I: the one thousand microbial genomes (KMG-I) project.</title>
        <authorList>
            <person name="Kyrpides N."/>
        </authorList>
    </citation>
    <scope>NUCLEOTIDE SEQUENCE [LARGE SCALE GENOMIC DNA]</scope>
    <source>
        <strain evidence="5 6">DSM 19573</strain>
    </source>
</reference>
<dbReference type="CDD" id="cd07377">
    <property type="entry name" value="WHTH_GntR"/>
    <property type="match status" value="1"/>
</dbReference>
<dbReference type="SUPFAM" id="SSF46785">
    <property type="entry name" value="Winged helix' DNA-binding domain"/>
    <property type="match status" value="1"/>
</dbReference>
<keyword evidence="1" id="KW-0805">Transcription regulation</keyword>
<dbReference type="InterPro" id="IPR028082">
    <property type="entry name" value="Peripla_BP_I"/>
</dbReference>
<dbReference type="Pfam" id="PF13377">
    <property type="entry name" value="Peripla_BP_3"/>
    <property type="match status" value="1"/>
</dbReference>
<dbReference type="RefSeq" id="WP_110460692.1">
    <property type="nucleotide sequence ID" value="NZ_QKMR01000003.1"/>
</dbReference>
<dbReference type="InterPro" id="IPR033532">
    <property type="entry name" value="AraR_ligand_bind_dom"/>
</dbReference>
<protein>
    <submittedName>
        <fullName evidence="5">GntR family transcriptional regulator of arabinose operon</fullName>
    </submittedName>
</protein>
<dbReference type="PANTHER" id="PTHR30146:SF150">
    <property type="entry name" value="ARABINOSE METABOLISM TRANSCRIPTIONAL REPRESSOR"/>
    <property type="match status" value="1"/>
</dbReference>
<dbReference type="Gene3D" id="1.10.10.10">
    <property type="entry name" value="Winged helix-like DNA-binding domain superfamily/Winged helix DNA-binding domain"/>
    <property type="match status" value="1"/>
</dbReference>
<sequence>MSNHKYTELANKLREAIKTGIYIEGQKLPSENELASQTGYSRQTVRQAISVLESEGLASRIQGSGTYVKGAMLYRIPTNNIAVVTTYIGEYIFPAILKGIDHVLAENGYTSMLSATRNRVDNERKILTELLQKPIDGLIVEGTKTALPNPNIDLYEQFNRLGVPVVFINGFYSELKNPIYVVADDRCGGTMACEILLRKGHKHIAGIFKSDDIQGHRRYAGYAEALHRAGLSVEDDKVLWYATENRESLIASSVAPVLSGCTAVICYNDEVALQVLKHLQEGVSEIPRELEVVSFDNSTIAKLSAVPFISLSNPKEKIGYLAASKMLNILKNEEENPAVLPWEYE</sequence>
<dbReference type="InterPro" id="IPR000524">
    <property type="entry name" value="Tscrpt_reg_HTH_GntR"/>
</dbReference>
<dbReference type="InterPro" id="IPR036388">
    <property type="entry name" value="WH-like_DNA-bd_sf"/>
</dbReference>
<dbReference type="EMBL" id="QKMR01000003">
    <property type="protein sequence ID" value="PYG89393.1"/>
    <property type="molecule type" value="Genomic_DNA"/>
</dbReference>
<evidence type="ECO:0000313" key="6">
    <source>
        <dbReference type="Proteomes" id="UP000248132"/>
    </source>
</evidence>
<comment type="caution">
    <text evidence="5">The sequence shown here is derived from an EMBL/GenBank/DDBJ whole genome shotgun (WGS) entry which is preliminary data.</text>
</comment>
<dbReference type="PANTHER" id="PTHR30146">
    <property type="entry name" value="LACI-RELATED TRANSCRIPTIONAL REPRESSOR"/>
    <property type="match status" value="1"/>
</dbReference>
<dbReference type="AlphaFoldDB" id="A0A318YA87"/>
<dbReference type="SMART" id="SM00345">
    <property type="entry name" value="HTH_GNTR"/>
    <property type="match status" value="1"/>
</dbReference>
<dbReference type="SUPFAM" id="SSF53822">
    <property type="entry name" value="Periplasmic binding protein-like I"/>
    <property type="match status" value="1"/>
</dbReference>
<feature type="domain" description="HTH gntR-type" evidence="4">
    <location>
        <begin position="3"/>
        <end position="71"/>
    </location>
</feature>
<dbReference type="GO" id="GO:0003700">
    <property type="term" value="F:DNA-binding transcription factor activity"/>
    <property type="evidence" value="ECO:0007669"/>
    <property type="project" value="InterPro"/>
</dbReference>
<dbReference type="CDD" id="cd01541">
    <property type="entry name" value="PBP1_AraR"/>
    <property type="match status" value="1"/>
</dbReference>
<proteinExistence type="predicted"/>
<gene>
    <name evidence="5" type="ORF">LY28_00612</name>
</gene>
<evidence type="ECO:0000259" key="4">
    <source>
        <dbReference type="PROSITE" id="PS50949"/>
    </source>
</evidence>
<dbReference type="Pfam" id="PF00392">
    <property type="entry name" value="GntR"/>
    <property type="match status" value="1"/>
</dbReference>
<organism evidence="5 6">
    <name type="scientific">Ruminiclostridium sufflavum DSM 19573</name>
    <dbReference type="NCBI Taxonomy" id="1121337"/>
    <lineage>
        <taxon>Bacteria</taxon>
        <taxon>Bacillati</taxon>
        <taxon>Bacillota</taxon>
        <taxon>Clostridia</taxon>
        <taxon>Eubacteriales</taxon>
        <taxon>Oscillospiraceae</taxon>
        <taxon>Ruminiclostridium</taxon>
    </lineage>
</organism>
<evidence type="ECO:0000256" key="3">
    <source>
        <dbReference type="ARBA" id="ARBA00023163"/>
    </source>
</evidence>
<dbReference type="InterPro" id="IPR046335">
    <property type="entry name" value="LacI/GalR-like_sensor"/>
</dbReference>
<name>A0A318YA87_9FIRM</name>
<dbReference type="PRINTS" id="PR00035">
    <property type="entry name" value="HTHGNTR"/>
</dbReference>
<dbReference type="OrthoDB" id="9813468at2"/>
<accession>A0A318YA87</accession>
<evidence type="ECO:0000313" key="5">
    <source>
        <dbReference type="EMBL" id="PYG89393.1"/>
    </source>
</evidence>
<keyword evidence="2" id="KW-0238">DNA-binding</keyword>